<dbReference type="InterPro" id="IPR027482">
    <property type="entry name" value="Sec1-like_dom2"/>
</dbReference>
<dbReference type="SUPFAM" id="SSF56815">
    <property type="entry name" value="Sec1/munc18-like (SM) proteins"/>
    <property type="match status" value="1"/>
</dbReference>
<comment type="caution">
    <text evidence="2">The sequence shown here is derived from an EMBL/GenBank/DDBJ whole genome shotgun (WGS) entry which is preliminary data.</text>
</comment>
<dbReference type="Pfam" id="PF00995">
    <property type="entry name" value="Sec1"/>
    <property type="match status" value="1"/>
</dbReference>
<dbReference type="Proteomes" id="UP001152795">
    <property type="component" value="Unassembled WGS sequence"/>
</dbReference>
<reference evidence="2" key="1">
    <citation type="submission" date="2020-04" db="EMBL/GenBank/DDBJ databases">
        <authorList>
            <person name="Alioto T."/>
            <person name="Alioto T."/>
            <person name="Gomez Garrido J."/>
        </authorList>
    </citation>
    <scope>NUCLEOTIDE SEQUENCE</scope>
    <source>
        <strain evidence="2">A484AB</strain>
    </source>
</reference>
<gene>
    <name evidence="2" type="ORF">PACLA_8A058924</name>
</gene>
<dbReference type="GO" id="GO:0016192">
    <property type="term" value="P:vesicle-mediated transport"/>
    <property type="evidence" value="ECO:0007669"/>
    <property type="project" value="InterPro"/>
</dbReference>
<name>A0A7D9DIF2_PARCT</name>
<sequence>MPAFSTFFPMLPSDLPTIMEWLRTKGDQRKFNSLSEVEIQHTPKVFQVKLKLLASALSTLFDELELTEDCYAVGHTSKLLAAELVNISSAKLKKNVGSPCTVVFIDRTLDMVQASSTSSSNLADKIFQLLPKLPGHNLDVVVDMTRLISSTTCKNNVLVPGSLAHSPSHKEAQSLLSFMVMESKQDSLTKIYMKLVKILKEESISVPEDTNVGKVTTDKLSLLINYFRNNMEIFLKHSAVLQVAMAVVNTAEHEDNSCLEEIQSTEKVLQLSLNEEDSPSCLSHMLMLLKNVREGIRSYCLEDILLLLVYVYSLVGDESSDSLEEESNLQDTIIQDILSEKLTVKTKFIIDVKQDSEKVVRNKIVGCFQRLSGLKHLRDDFTSFRELFRNTSSLHNLRSYEPILKQIVEKVFDPKKAEINDIEFKSARLKDFIKSGFSLFMNVSKPHPSDHPVLFLFVVGGVTCAEIQQINEYISSQNIKTQVIMGSTNILNSQDILSRIFSQNNALYMPYS</sequence>
<evidence type="ECO:0000313" key="2">
    <source>
        <dbReference type="EMBL" id="CAB3986674.1"/>
    </source>
</evidence>
<dbReference type="InterPro" id="IPR001619">
    <property type="entry name" value="Sec1-like"/>
</dbReference>
<evidence type="ECO:0000256" key="1">
    <source>
        <dbReference type="ARBA" id="ARBA00009884"/>
    </source>
</evidence>
<comment type="similarity">
    <text evidence="1">Belongs to the STXBP/unc-18/SEC1 family.</text>
</comment>
<dbReference type="OrthoDB" id="549905at2759"/>
<dbReference type="PANTHER" id="PTHR11679">
    <property type="entry name" value="VESICLE PROTEIN SORTING-ASSOCIATED"/>
    <property type="match status" value="1"/>
</dbReference>
<protein>
    <submittedName>
        <fullName evidence="2">Sec1 family domain-containing 2</fullName>
    </submittedName>
</protein>
<dbReference type="Gene3D" id="3.40.50.1910">
    <property type="match status" value="1"/>
</dbReference>
<keyword evidence="3" id="KW-1185">Reference proteome</keyword>
<proteinExistence type="inferred from homology"/>
<organism evidence="2 3">
    <name type="scientific">Paramuricea clavata</name>
    <name type="common">Red gorgonian</name>
    <name type="synonym">Violescent sea-whip</name>
    <dbReference type="NCBI Taxonomy" id="317549"/>
    <lineage>
        <taxon>Eukaryota</taxon>
        <taxon>Metazoa</taxon>
        <taxon>Cnidaria</taxon>
        <taxon>Anthozoa</taxon>
        <taxon>Octocorallia</taxon>
        <taxon>Malacalcyonacea</taxon>
        <taxon>Plexauridae</taxon>
        <taxon>Paramuricea</taxon>
    </lineage>
</organism>
<dbReference type="EMBL" id="CACRXK020001055">
    <property type="protein sequence ID" value="CAB3986674.1"/>
    <property type="molecule type" value="Genomic_DNA"/>
</dbReference>
<dbReference type="InterPro" id="IPR036045">
    <property type="entry name" value="Sec1-like_sf"/>
</dbReference>
<dbReference type="AlphaFoldDB" id="A0A7D9DIF2"/>
<evidence type="ECO:0000313" key="3">
    <source>
        <dbReference type="Proteomes" id="UP001152795"/>
    </source>
</evidence>
<accession>A0A7D9DIF2</accession>